<evidence type="ECO:0000313" key="2">
    <source>
        <dbReference type="Proteomes" id="UP001596047"/>
    </source>
</evidence>
<dbReference type="EMBL" id="JBHSOW010000083">
    <property type="protein sequence ID" value="MFC5651923.1"/>
    <property type="molecule type" value="Genomic_DNA"/>
</dbReference>
<sequence length="123" mass="13755">MKLVSDVYEIKKNQDGVFSKSVVITLPFDKTQIDFAKSTVGIYWLNEQTHQWVQLTDLKTDQTNGTVSGSVNHFTKFAVLVSDIAKPEVPPTSKAIQGHWTETNIRDLVELGAISGYPDKKTE</sequence>
<proteinExistence type="predicted"/>
<gene>
    <name evidence="1" type="ORF">ACFPYJ_22935</name>
</gene>
<evidence type="ECO:0000313" key="1">
    <source>
        <dbReference type="EMBL" id="MFC5651923.1"/>
    </source>
</evidence>
<organism evidence="1 2">
    <name type="scientific">Paenibacillus solisilvae</name>
    <dbReference type="NCBI Taxonomy" id="2486751"/>
    <lineage>
        <taxon>Bacteria</taxon>
        <taxon>Bacillati</taxon>
        <taxon>Bacillota</taxon>
        <taxon>Bacilli</taxon>
        <taxon>Bacillales</taxon>
        <taxon>Paenibacillaceae</taxon>
        <taxon>Paenibacillus</taxon>
    </lineage>
</organism>
<keyword evidence="2" id="KW-1185">Reference proteome</keyword>
<reference evidence="2" key="1">
    <citation type="journal article" date="2019" name="Int. J. Syst. Evol. Microbiol.">
        <title>The Global Catalogue of Microorganisms (GCM) 10K type strain sequencing project: providing services to taxonomists for standard genome sequencing and annotation.</title>
        <authorList>
            <consortium name="The Broad Institute Genomics Platform"/>
            <consortium name="The Broad Institute Genome Sequencing Center for Infectious Disease"/>
            <person name="Wu L."/>
            <person name="Ma J."/>
        </authorList>
    </citation>
    <scope>NUCLEOTIDE SEQUENCE [LARGE SCALE GENOMIC DNA]</scope>
    <source>
        <strain evidence="2">CGMCC 1.3240</strain>
    </source>
</reference>
<protein>
    <submittedName>
        <fullName evidence="1">Uncharacterized protein</fullName>
    </submittedName>
</protein>
<comment type="caution">
    <text evidence="1">The sequence shown here is derived from an EMBL/GenBank/DDBJ whole genome shotgun (WGS) entry which is preliminary data.</text>
</comment>
<name>A0ABW0W2Q7_9BACL</name>
<accession>A0ABW0W2Q7</accession>
<dbReference type="RefSeq" id="WP_379190557.1">
    <property type="nucleotide sequence ID" value="NZ_JBHSOW010000083.1"/>
</dbReference>
<dbReference type="Proteomes" id="UP001596047">
    <property type="component" value="Unassembled WGS sequence"/>
</dbReference>